<accession>A0A812II61</accession>
<feature type="compositionally biased region" description="Polar residues" evidence="1">
    <location>
        <begin position="268"/>
        <end position="283"/>
    </location>
</feature>
<dbReference type="AlphaFoldDB" id="A0A812II61"/>
<evidence type="ECO:0000256" key="1">
    <source>
        <dbReference type="SAM" id="MobiDB-lite"/>
    </source>
</evidence>
<dbReference type="Proteomes" id="UP000604046">
    <property type="component" value="Unassembled WGS sequence"/>
</dbReference>
<organism evidence="2 3">
    <name type="scientific">Symbiodinium natans</name>
    <dbReference type="NCBI Taxonomy" id="878477"/>
    <lineage>
        <taxon>Eukaryota</taxon>
        <taxon>Sar</taxon>
        <taxon>Alveolata</taxon>
        <taxon>Dinophyceae</taxon>
        <taxon>Suessiales</taxon>
        <taxon>Symbiodiniaceae</taxon>
        <taxon>Symbiodinium</taxon>
    </lineage>
</organism>
<dbReference type="EMBL" id="CAJNDS010000292">
    <property type="protein sequence ID" value="CAE7039947.1"/>
    <property type="molecule type" value="Genomic_DNA"/>
</dbReference>
<gene>
    <name evidence="2" type="ORF">SNAT2548_LOCUS4741</name>
</gene>
<protein>
    <submittedName>
        <fullName evidence="2">Uncharacterized protein</fullName>
    </submittedName>
</protein>
<reference evidence="2" key="1">
    <citation type="submission" date="2021-02" db="EMBL/GenBank/DDBJ databases">
        <authorList>
            <person name="Dougan E. K."/>
            <person name="Rhodes N."/>
            <person name="Thang M."/>
            <person name="Chan C."/>
        </authorList>
    </citation>
    <scope>NUCLEOTIDE SEQUENCE</scope>
</reference>
<name>A0A812II61_9DINO</name>
<evidence type="ECO:0000313" key="2">
    <source>
        <dbReference type="EMBL" id="CAE7039947.1"/>
    </source>
</evidence>
<evidence type="ECO:0000313" key="3">
    <source>
        <dbReference type="Proteomes" id="UP000604046"/>
    </source>
</evidence>
<proteinExistence type="predicted"/>
<sequence length="283" mass="30460">MPQLLHLAVPGSVRRAAHNKCAGQAQAGSLHLPADFQCAPLRSESLSQPSIIPLGKHWPRSVDREARLCRADLRHMCLPGSRKPGKKRFQALARCQTRFTQTRGSQWQQVGLYFYVFVLRWRGLTHGHTARPQAACLFAGVAELLGKEPLGCRNSETCPPTSAASAHAASSVSPTAAIAVSTVSACLVCSAGPSCMGRAIPSNSAECAALLPASSVMSPVRHRGFGRAWPTQCFAEVSAPVAEPETWHLRIKPFFKPGRRAPDAGQLLASQHRTEGSSPQHRP</sequence>
<feature type="region of interest" description="Disordered" evidence="1">
    <location>
        <begin position="258"/>
        <end position="283"/>
    </location>
</feature>
<keyword evidence="3" id="KW-1185">Reference proteome</keyword>
<comment type="caution">
    <text evidence="2">The sequence shown here is derived from an EMBL/GenBank/DDBJ whole genome shotgun (WGS) entry which is preliminary data.</text>
</comment>